<dbReference type="SMART" id="SM00354">
    <property type="entry name" value="HTH_LACI"/>
    <property type="match status" value="1"/>
</dbReference>
<dbReference type="Gene3D" id="3.40.50.2300">
    <property type="match status" value="2"/>
</dbReference>
<organism evidence="5 6">
    <name type="scientific">Lysinibacillus irui</name>
    <dbReference type="NCBI Taxonomy" id="2998077"/>
    <lineage>
        <taxon>Bacteria</taxon>
        <taxon>Bacillati</taxon>
        <taxon>Bacillota</taxon>
        <taxon>Bacilli</taxon>
        <taxon>Bacillales</taxon>
        <taxon>Bacillaceae</taxon>
        <taxon>Lysinibacillus</taxon>
    </lineage>
</organism>
<keyword evidence="2 5" id="KW-0238">DNA-binding</keyword>
<dbReference type="InterPro" id="IPR028082">
    <property type="entry name" value="Peripla_BP_I"/>
</dbReference>
<dbReference type="SUPFAM" id="SSF53822">
    <property type="entry name" value="Periplasmic binding protein-like I"/>
    <property type="match status" value="1"/>
</dbReference>
<keyword evidence="1" id="KW-0805">Transcription regulation</keyword>
<evidence type="ECO:0000256" key="1">
    <source>
        <dbReference type="ARBA" id="ARBA00023015"/>
    </source>
</evidence>
<evidence type="ECO:0000256" key="2">
    <source>
        <dbReference type="ARBA" id="ARBA00023125"/>
    </source>
</evidence>
<evidence type="ECO:0000313" key="6">
    <source>
        <dbReference type="Proteomes" id="UP001219585"/>
    </source>
</evidence>
<dbReference type="InterPro" id="IPR010982">
    <property type="entry name" value="Lambda_DNA-bd_dom_sf"/>
</dbReference>
<dbReference type="GO" id="GO:0003700">
    <property type="term" value="F:DNA-binding transcription factor activity"/>
    <property type="evidence" value="ECO:0007669"/>
    <property type="project" value="TreeGrafter"/>
</dbReference>
<dbReference type="PANTHER" id="PTHR30146:SF109">
    <property type="entry name" value="HTH-TYPE TRANSCRIPTIONAL REGULATOR GALS"/>
    <property type="match status" value="1"/>
</dbReference>
<gene>
    <name evidence="5" type="ORF">OU989_22870</name>
</gene>
<dbReference type="Gene3D" id="1.10.260.40">
    <property type="entry name" value="lambda repressor-like DNA-binding domains"/>
    <property type="match status" value="1"/>
</dbReference>
<evidence type="ECO:0000256" key="3">
    <source>
        <dbReference type="ARBA" id="ARBA00023163"/>
    </source>
</evidence>
<dbReference type="InterPro" id="IPR001761">
    <property type="entry name" value="Peripla_BP/Lac1_sug-bd_dom"/>
</dbReference>
<dbReference type="EMBL" id="CP113528">
    <property type="protein sequence ID" value="WDV09363.1"/>
    <property type="molecule type" value="Genomic_DNA"/>
</dbReference>
<geneLocation type="plasmid" evidence="5 6">
    <name>unnamed</name>
</geneLocation>
<evidence type="ECO:0000313" key="5">
    <source>
        <dbReference type="EMBL" id="WDV09363.1"/>
    </source>
</evidence>
<dbReference type="AlphaFoldDB" id="A0AAJ5RW84"/>
<dbReference type="Proteomes" id="UP001219585">
    <property type="component" value="Plasmid unnamed"/>
</dbReference>
<reference evidence="5" key="1">
    <citation type="submission" date="2022-11" db="EMBL/GenBank/DDBJ databases">
        <title>Lysinibacillus irui.</title>
        <authorList>
            <person name="Akintayo S.O."/>
        </authorList>
    </citation>
    <scope>NUCLEOTIDE SEQUENCE</scope>
    <source>
        <strain evidence="5">IRB4-01</strain>
        <plasmid evidence="5">unnamed</plasmid>
    </source>
</reference>
<accession>A0AAJ5RW84</accession>
<dbReference type="InterPro" id="IPR000843">
    <property type="entry name" value="HTH_LacI"/>
</dbReference>
<dbReference type="KEGG" id="liu:OU989_22870"/>
<dbReference type="PANTHER" id="PTHR30146">
    <property type="entry name" value="LACI-RELATED TRANSCRIPTIONAL REPRESSOR"/>
    <property type="match status" value="1"/>
</dbReference>
<evidence type="ECO:0000259" key="4">
    <source>
        <dbReference type="PROSITE" id="PS50932"/>
    </source>
</evidence>
<keyword evidence="3" id="KW-0804">Transcription</keyword>
<dbReference type="CDD" id="cd06267">
    <property type="entry name" value="PBP1_LacI_sugar_binding-like"/>
    <property type="match status" value="1"/>
</dbReference>
<dbReference type="Pfam" id="PF00532">
    <property type="entry name" value="Peripla_BP_1"/>
    <property type="match status" value="1"/>
</dbReference>
<dbReference type="SUPFAM" id="SSF47413">
    <property type="entry name" value="lambda repressor-like DNA-binding domains"/>
    <property type="match status" value="1"/>
</dbReference>
<dbReference type="GO" id="GO:0000976">
    <property type="term" value="F:transcription cis-regulatory region binding"/>
    <property type="evidence" value="ECO:0007669"/>
    <property type="project" value="TreeGrafter"/>
</dbReference>
<dbReference type="RefSeq" id="WP_274797576.1">
    <property type="nucleotide sequence ID" value="NZ_CP113528.1"/>
</dbReference>
<keyword evidence="5" id="KW-0614">Plasmid</keyword>
<dbReference type="Pfam" id="PF00356">
    <property type="entry name" value="LacI"/>
    <property type="match status" value="1"/>
</dbReference>
<sequence length="334" mass="37529">MAPSIKTIAQSLGISVSTVSRALNNHPDINIQTKELVLAKAKELNYTPNAFARGLIHKKSYTVGLMIPDITDPFFADIAREIEKVLFPAGYQVVYGSTARDAEKEKEFIKNAVSRQFDGLILTPDHFDEQLIELLQTLKIPVVFLRRRGVSQLNIPYIDVDHYKAACEAVQYLIELGHKEIGFLSMPDTSFTGQMRKQGYVDTLAKNRLNPLFEEGGRTIEDGREGMHQLLQKHEVTAVFAANDLLGIGALEYLTVHNIRIPEEISVIGFDNIEISALHWIQLTTMDQPRKQMGQQVANLLLQTIQALDKNESLPEQPALIEANLLKRLTCQKL</sequence>
<name>A0AAJ5RW84_9BACI</name>
<dbReference type="CDD" id="cd01392">
    <property type="entry name" value="HTH_LacI"/>
    <property type="match status" value="1"/>
</dbReference>
<feature type="domain" description="HTH lacI-type" evidence="4">
    <location>
        <begin position="3"/>
        <end position="57"/>
    </location>
</feature>
<dbReference type="PROSITE" id="PS50932">
    <property type="entry name" value="HTH_LACI_2"/>
    <property type="match status" value="1"/>
</dbReference>
<proteinExistence type="predicted"/>
<protein>
    <submittedName>
        <fullName evidence="5">LacI family DNA-binding transcriptional regulator</fullName>
    </submittedName>
</protein>